<feature type="non-terminal residue" evidence="1">
    <location>
        <position position="91"/>
    </location>
</feature>
<reference evidence="1" key="1">
    <citation type="submission" date="2023-07" db="EMBL/GenBank/DDBJ databases">
        <title>Genome content predicts the carbon catabolic preferences of heterotrophic bacteria.</title>
        <authorList>
            <person name="Gralka M."/>
        </authorList>
    </citation>
    <scope>NUCLEOTIDE SEQUENCE</scope>
    <source>
        <strain evidence="1">E2R20</strain>
    </source>
</reference>
<evidence type="ECO:0000313" key="1">
    <source>
        <dbReference type="EMBL" id="MDO6575170.1"/>
    </source>
</evidence>
<protein>
    <submittedName>
        <fullName evidence="1">Uncharacterized protein</fullName>
    </submittedName>
</protein>
<comment type="caution">
    <text evidence="1">The sequence shown here is derived from an EMBL/GenBank/DDBJ whole genome shotgun (WGS) entry which is preliminary data.</text>
</comment>
<organism evidence="1 2">
    <name type="scientific">Staphylococcus pasteuri_A</name>
    <dbReference type="NCBI Taxonomy" id="3062664"/>
    <lineage>
        <taxon>Bacteria</taxon>
        <taxon>Bacillati</taxon>
        <taxon>Bacillota</taxon>
        <taxon>Bacilli</taxon>
        <taxon>Bacillales</taxon>
        <taxon>Staphylococcaceae</taxon>
        <taxon>Staphylococcus</taxon>
    </lineage>
</organism>
<dbReference type="EMBL" id="JAUOQO010000303">
    <property type="protein sequence ID" value="MDO6575170.1"/>
    <property type="molecule type" value="Genomic_DNA"/>
</dbReference>
<dbReference type="Proteomes" id="UP001170310">
    <property type="component" value="Unassembled WGS sequence"/>
</dbReference>
<name>A0AAW7YSC8_9STAP</name>
<keyword evidence="2" id="KW-1185">Reference proteome</keyword>
<dbReference type="AlphaFoldDB" id="A0AAW7YSC8"/>
<evidence type="ECO:0000313" key="2">
    <source>
        <dbReference type="Proteomes" id="UP001170310"/>
    </source>
</evidence>
<feature type="non-terminal residue" evidence="1">
    <location>
        <position position="1"/>
    </location>
</feature>
<accession>A0AAW7YSC8</accession>
<dbReference type="RefSeq" id="WP_303522124.1">
    <property type="nucleotide sequence ID" value="NZ_JAUOQO010000303.1"/>
</dbReference>
<proteinExistence type="predicted"/>
<gene>
    <name evidence="1" type="ORF">Q4528_13725</name>
</gene>
<sequence>TLLHANEVTYEQQLLIEKVEDLKFSRVVFLGIEKNDIVNLAYISFFISKGVKSLQLFNRNEIIRYRPFRGNKSQGILVFPGSIIPINMGSH</sequence>